<dbReference type="EMBL" id="MTKT01004026">
    <property type="protein sequence ID" value="OWM72740.1"/>
    <property type="molecule type" value="Genomic_DNA"/>
</dbReference>
<reference evidence="3" key="1">
    <citation type="journal article" date="2017" name="Plant J.">
        <title>The pomegranate (Punica granatum L.) genome and the genomics of punicalagin biosynthesis.</title>
        <authorList>
            <person name="Qin G."/>
            <person name="Xu C."/>
            <person name="Ming R."/>
            <person name="Tang H."/>
            <person name="Guyot R."/>
            <person name="Kramer E.M."/>
            <person name="Hu Y."/>
            <person name="Yi X."/>
            <person name="Qi Y."/>
            <person name="Xu X."/>
            <person name="Gao Z."/>
            <person name="Pan H."/>
            <person name="Jian J."/>
            <person name="Tian Y."/>
            <person name="Yue Z."/>
            <person name="Xu Y."/>
        </authorList>
    </citation>
    <scope>NUCLEOTIDE SEQUENCE [LARGE SCALE GENOMIC DNA]</scope>
    <source>
        <strain evidence="3">cv. Dabenzi</strain>
    </source>
</reference>
<dbReference type="Proteomes" id="UP000197138">
    <property type="component" value="Unassembled WGS sequence"/>
</dbReference>
<accession>A0A218WK42</accession>
<sequence>MPPHSPPQCGHIIPPPVASTAYSDAPSTHLPPPAQAPSNAIDPVNFTALEGMVNQLAANMNTNMAELMAMLFPSAG</sequence>
<evidence type="ECO:0000313" key="3">
    <source>
        <dbReference type="Proteomes" id="UP000197138"/>
    </source>
</evidence>
<protein>
    <submittedName>
        <fullName evidence="2">Uncharacterized protein</fullName>
    </submittedName>
</protein>
<proteinExistence type="predicted"/>
<evidence type="ECO:0000256" key="1">
    <source>
        <dbReference type="SAM" id="MobiDB-lite"/>
    </source>
</evidence>
<name>A0A218WK42_PUNGR</name>
<gene>
    <name evidence="2" type="ORF">CDL15_Pgr024792</name>
</gene>
<organism evidence="2 3">
    <name type="scientific">Punica granatum</name>
    <name type="common">Pomegranate</name>
    <dbReference type="NCBI Taxonomy" id="22663"/>
    <lineage>
        <taxon>Eukaryota</taxon>
        <taxon>Viridiplantae</taxon>
        <taxon>Streptophyta</taxon>
        <taxon>Embryophyta</taxon>
        <taxon>Tracheophyta</taxon>
        <taxon>Spermatophyta</taxon>
        <taxon>Magnoliopsida</taxon>
        <taxon>eudicotyledons</taxon>
        <taxon>Gunneridae</taxon>
        <taxon>Pentapetalae</taxon>
        <taxon>rosids</taxon>
        <taxon>malvids</taxon>
        <taxon>Myrtales</taxon>
        <taxon>Lythraceae</taxon>
        <taxon>Punica</taxon>
    </lineage>
</organism>
<evidence type="ECO:0000313" key="2">
    <source>
        <dbReference type="EMBL" id="OWM72740.1"/>
    </source>
</evidence>
<comment type="caution">
    <text evidence="2">The sequence shown here is derived from an EMBL/GenBank/DDBJ whole genome shotgun (WGS) entry which is preliminary data.</text>
</comment>
<dbReference type="AlphaFoldDB" id="A0A218WK42"/>
<feature type="region of interest" description="Disordered" evidence="1">
    <location>
        <begin position="1"/>
        <end position="41"/>
    </location>
</feature>